<sequence>MATLEQLEEKCMNYVDNPLYGFKNCANCLVILKKTPKTITNEDRSDVVDKKYAKFRANKFIVEKIIHMKTLRELTEIKNTIFSNKRLVYTVGKKIYDKSYDKNIDNVYSAGIHYYLSIEPAMSTNSRTGNNNVFYDDGTKWRVTKYDDGTTVLRRQIVIHDAIGTIGAEERYENGQIKLQCKFNNGQRDGKCKEFFEDGSIKLECEYINGNYNGKYIEYYENKTPKIECMYTNGNKDGDYKEWYENENKKIQCVYRGGYKHGKYEEWFSSGKRRCEKWYQDGELNGHFVMWHGNEKKFVECDYSYGKLDGKYEEWNNKGEKIVECDYDNGKRET</sequence>
<reference evidence="1" key="1">
    <citation type="journal article" date="2020" name="Nature">
        <title>Giant virus diversity and host interactions through global metagenomics.</title>
        <authorList>
            <person name="Schulz F."/>
            <person name="Roux S."/>
            <person name="Paez-Espino D."/>
            <person name="Jungbluth S."/>
            <person name="Walsh D.A."/>
            <person name="Denef V.J."/>
            <person name="McMahon K.D."/>
            <person name="Konstantinidis K.T."/>
            <person name="Eloe-Fadrosh E.A."/>
            <person name="Kyrpides N.C."/>
            <person name="Woyke T."/>
        </authorList>
    </citation>
    <scope>NUCLEOTIDE SEQUENCE</scope>
    <source>
        <strain evidence="1">GVMAG-M-3300023179-27</strain>
    </source>
</reference>
<evidence type="ECO:0000313" key="1">
    <source>
        <dbReference type="EMBL" id="QHT25695.1"/>
    </source>
</evidence>
<name>A0A6C0EEC8_9ZZZZ</name>
<organism evidence="1">
    <name type="scientific">viral metagenome</name>
    <dbReference type="NCBI Taxonomy" id="1070528"/>
    <lineage>
        <taxon>unclassified sequences</taxon>
        <taxon>metagenomes</taxon>
        <taxon>organismal metagenomes</taxon>
    </lineage>
</organism>
<protein>
    <recommendedName>
        <fullName evidence="2">MORN-repeat protein</fullName>
    </recommendedName>
</protein>
<dbReference type="SUPFAM" id="SSF82185">
    <property type="entry name" value="Histone H3 K4-specific methyltransferase SET7/9 N-terminal domain"/>
    <property type="match status" value="2"/>
</dbReference>
<dbReference type="Gene3D" id="2.20.110.10">
    <property type="entry name" value="Histone H3 K4-specific methyltransferase SET7/9 N-terminal domain"/>
    <property type="match status" value="2"/>
</dbReference>
<proteinExistence type="predicted"/>
<dbReference type="Pfam" id="PF07661">
    <property type="entry name" value="MORN_2"/>
    <property type="match status" value="3"/>
</dbReference>
<dbReference type="AlphaFoldDB" id="A0A6C0EEC8"/>
<evidence type="ECO:0008006" key="2">
    <source>
        <dbReference type="Google" id="ProtNLM"/>
    </source>
</evidence>
<dbReference type="EMBL" id="MN739774">
    <property type="protein sequence ID" value="QHT25695.1"/>
    <property type="molecule type" value="Genomic_DNA"/>
</dbReference>
<accession>A0A6C0EEC8</accession>
<dbReference type="InterPro" id="IPR011652">
    <property type="entry name" value="MORN_2"/>
</dbReference>